<protein>
    <submittedName>
        <fullName evidence="9">MFS transporter</fullName>
    </submittedName>
</protein>
<feature type="transmembrane region" description="Helical" evidence="7">
    <location>
        <begin position="33"/>
        <end position="58"/>
    </location>
</feature>
<dbReference type="CDD" id="cd17321">
    <property type="entry name" value="MFS_MMR_MDR_like"/>
    <property type="match status" value="1"/>
</dbReference>
<feature type="transmembrane region" description="Helical" evidence="7">
    <location>
        <begin position="320"/>
        <end position="341"/>
    </location>
</feature>
<feature type="transmembrane region" description="Helical" evidence="7">
    <location>
        <begin position="220"/>
        <end position="240"/>
    </location>
</feature>
<feature type="transmembrane region" description="Helical" evidence="7">
    <location>
        <begin position="125"/>
        <end position="150"/>
    </location>
</feature>
<feature type="domain" description="Major facilitator superfamily (MFS) profile" evidence="8">
    <location>
        <begin position="34"/>
        <end position="529"/>
    </location>
</feature>
<dbReference type="InterPro" id="IPR036259">
    <property type="entry name" value="MFS_trans_sf"/>
</dbReference>
<dbReference type="NCBIfam" id="TIGR00711">
    <property type="entry name" value="efflux_EmrB"/>
    <property type="match status" value="1"/>
</dbReference>
<evidence type="ECO:0000256" key="1">
    <source>
        <dbReference type="ARBA" id="ARBA00004651"/>
    </source>
</evidence>
<dbReference type="PANTHER" id="PTHR42718">
    <property type="entry name" value="MAJOR FACILITATOR SUPERFAMILY MULTIDRUG TRANSPORTER MFSC"/>
    <property type="match status" value="1"/>
</dbReference>
<dbReference type="PROSITE" id="PS50850">
    <property type="entry name" value="MFS"/>
    <property type="match status" value="1"/>
</dbReference>
<keyword evidence="3" id="KW-1003">Cell membrane</keyword>
<evidence type="ECO:0000256" key="6">
    <source>
        <dbReference type="ARBA" id="ARBA00023136"/>
    </source>
</evidence>
<keyword evidence="4 7" id="KW-0812">Transmembrane</keyword>
<dbReference type="SUPFAM" id="SSF103473">
    <property type="entry name" value="MFS general substrate transporter"/>
    <property type="match status" value="1"/>
</dbReference>
<evidence type="ECO:0000256" key="2">
    <source>
        <dbReference type="ARBA" id="ARBA00022448"/>
    </source>
</evidence>
<feature type="transmembrane region" description="Helical" evidence="7">
    <location>
        <begin position="70"/>
        <end position="88"/>
    </location>
</feature>
<evidence type="ECO:0000313" key="10">
    <source>
        <dbReference type="Proteomes" id="UP001628874"/>
    </source>
</evidence>
<dbReference type="Proteomes" id="UP001628874">
    <property type="component" value="Unassembled WGS sequence"/>
</dbReference>
<dbReference type="RefSeq" id="WP_237265862.1">
    <property type="nucleotide sequence ID" value="NZ_JBFQGM010000011.1"/>
</dbReference>
<feature type="transmembrane region" description="Helical" evidence="7">
    <location>
        <begin position="353"/>
        <end position="373"/>
    </location>
</feature>
<evidence type="ECO:0000313" key="9">
    <source>
        <dbReference type="EMBL" id="MFL9464255.1"/>
    </source>
</evidence>
<feature type="transmembrane region" description="Helical" evidence="7">
    <location>
        <begin position="290"/>
        <end position="314"/>
    </location>
</feature>
<dbReference type="InterPro" id="IPR020846">
    <property type="entry name" value="MFS_dom"/>
</dbReference>
<feature type="transmembrane region" description="Helical" evidence="7">
    <location>
        <begin position="385"/>
        <end position="409"/>
    </location>
</feature>
<dbReference type="EMBL" id="JBFQGM010000011">
    <property type="protein sequence ID" value="MFL9464255.1"/>
    <property type="molecule type" value="Genomic_DNA"/>
</dbReference>
<evidence type="ECO:0000256" key="4">
    <source>
        <dbReference type="ARBA" id="ARBA00022692"/>
    </source>
</evidence>
<evidence type="ECO:0000256" key="5">
    <source>
        <dbReference type="ARBA" id="ARBA00022989"/>
    </source>
</evidence>
<evidence type="ECO:0000259" key="8">
    <source>
        <dbReference type="PROSITE" id="PS50850"/>
    </source>
</evidence>
<feature type="transmembrane region" description="Helical" evidence="7">
    <location>
        <begin position="186"/>
        <end position="208"/>
    </location>
</feature>
<organism evidence="9 10">
    <name type="scientific">Scytonema tolypothrichoides VB-61278_2</name>
    <dbReference type="NCBI Taxonomy" id="3232314"/>
    <lineage>
        <taxon>Bacteria</taxon>
        <taxon>Bacillati</taxon>
        <taxon>Cyanobacteriota</taxon>
        <taxon>Cyanophyceae</taxon>
        <taxon>Nostocales</taxon>
        <taxon>Scytonemataceae</taxon>
        <taxon>Scytonema</taxon>
    </lineage>
</organism>
<reference evidence="9 10" key="1">
    <citation type="submission" date="2024-07" db="EMBL/GenBank/DDBJ databases">
        <authorList>
            <person name="Tripathy S."/>
        </authorList>
    </citation>
    <scope>NUCLEOTIDE SEQUENCE [LARGE SCALE GENOMIC DNA]</scope>
    <source>
        <strain evidence="9 10">VB-61278_2</strain>
    </source>
</reference>
<comment type="caution">
    <text evidence="9">The sequence shown here is derived from an EMBL/GenBank/DDBJ whole genome shotgun (WGS) entry which is preliminary data.</text>
</comment>
<evidence type="ECO:0000256" key="3">
    <source>
        <dbReference type="ARBA" id="ARBA00022475"/>
    </source>
</evidence>
<feature type="transmembrane region" description="Helical" evidence="7">
    <location>
        <begin position="162"/>
        <end position="180"/>
    </location>
</feature>
<comment type="subcellular location">
    <subcellularLocation>
        <location evidence="1">Cell membrane</location>
        <topology evidence="1">Multi-pass membrane protein</topology>
    </subcellularLocation>
</comment>
<accession>A0ABW8WTW6</accession>
<feature type="transmembrane region" description="Helical" evidence="7">
    <location>
        <begin position="252"/>
        <end position="269"/>
    </location>
</feature>
<feature type="transmembrane region" description="Helical" evidence="7">
    <location>
        <begin position="430"/>
        <end position="449"/>
    </location>
</feature>
<feature type="transmembrane region" description="Helical" evidence="7">
    <location>
        <begin position="505"/>
        <end position="525"/>
    </location>
</feature>
<dbReference type="PANTHER" id="PTHR42718:SF42">
    <property type="entry name" value="EXPORT PROTEIN"/>
    <property type="match status" value="1"/>
</dbReference>
<name>A0ABW8WTW6_9CYAN</name>
<feature type="transmembrane region" description="Helical" evidence="7">
    <location>
        <begin position="100"/>
        <end position="119"/>
    </location>
</feature>
<dbReference type="InterPro" id="IPR004638">
    <property type="entry name" value="EmrB-like"/>
</dbReference>
<keyword evidence="5 7" id="KW-1133">Transmembrane helix</keyword>
<dbReference type="Pfam" id="PF07690">
    <property type="entry name" value="MFS_1"/>
    <property type="match status" value="1"/>
</dbReference>
<dbReference type="InterPro" id="IPR011701">
    <property type="entry name" value="MFS"/>
</dbReference>
<gene>
    <name evidence="9" type="ORF">AB0759_26985</name>
</gene>
<evidence type="ECO:0000256" key="7">
    <source>
        <dbReference type="SAM" id="Phobius"/>
    </source>
</evidence>
<sequence length="534" mass="56114">MIFATQRQAIMVEAKLVQQENALSPVQNKVGHWVLLSTILASSMAFIDASALNVALPALQSNLGATGVELLWIVNAYLLMLAALILVGGSLGDKLGRKKVFAIGICLFILASLACGFAPTTKFLIAARILQGIGGAMMIPGSLAIITAYFEPEHRGGAIGTWSAATTIVTVAGPVLGGLLSEAGFWRGVFLINLPIGITTLIILYLKVPESRNEEASVKIDYLGAILATLGLAGLTYGFISLHDFGIHDPRIYGTLSGGAIALLAYISVEARSAHPMMPLYLFKSRTFSGTNLLTLFLYGALSVGTFFLCLNLVQAQGYSQSIAGLADMPFALLLSGLSPWAGQLADRYGPRIPLIVGPFLAGLGFLLMAFVGLTRGASEYWTTFFPGIVVFGLGMAITVAPLTTAVMGSVGTEYAGTASGINNAVSRTAGVLAIAIVGSLALSTYSLSLQEHTTCIHLSNAARLLLQSQARQLGQIAPIVGVAPENVDAVETAVKLAFVDTFRLVMIICTGLAWLSAIMAALLVENPRKQLHG</sequence>
<proteinExistence type="predicted"/>
<keyword evidence="6 7" id="KW-0472">Membrane</keyword>
<keyword evidence="10" id="KW-1185">Reference proteome</keyword>
<dbReference type="Gene3D" id="1.20.1250.20">
    <property type="entry name" value="MFS general substrate transporter like domains"/>
    <property type="match status" value="1"/>
</dbReference>
<keyword evidence="2" id="KW-0813">Transport</keyword>